<feature type="compositionally biased region" description="Basic and acidic residues" evidence="1">
    <location>
        <begin position="2095"/>
        <end position="2141"/>
    </location>
</feature>
<feature type="region of interest" description="Disordered" evidence="1">
    <location>
        <begin position="2918"/>
        <end position="3505"/>
    </location>
</feature>
<feature type="region of interest" description="Disordered" evidence="1">
    <location>
        <begin position="2739"/>
        <end position="2765"/>
    </location>
</feature>
<feature type="compositionally biased region" description="Basic and acidic residues" evidence="1">
    <location>
        <begin position="1907"/>
        <end position="1928"/>
    </location>
</feature>
<feature type="compositionally biased region" description="Basic and acidic residues" evidence="1">
    <location>
        <begin position="2317"/>
        <end position="2335"/>
    </location>
</feature>
<feature type="region of interest" description="Disordered" evidence="1">
    <location>
        <begin position="2070"/>
        <end position="2146"/>
    </location>
</feature>
<organism evidence="2 3">
    <name type="scientific">Cryptolaemus montrouzieri</name>
    <dbReference type="NCBI Taxonomy" id="559131"/>
    <lineage>
        <taxon>Eukaryota</taxon>
        <taxon>Metazoa</taxon>
        <taxon>Ecdysozoa</taxon>
        <taxon>Arthropoda</taxon>
        <taxon>Hexapoda</taxon>
        <taxon>Insecta</taxon>
        <taxon>Pterygota</taxon>
        <taxon>Neoptera</taxon>
        <taxon>Endopterygota</taxon>
        <taxon>Coleoptera</taxon>
        <taxon>Polyphaga</taxon>
        <taxon>Cucujiformia</taxon>
        <taxon>Coccinelloidea</taxon>
        <taxon>Coccinellidae</taxon>
        <taxon>Scymninae</taxon>
        <taxon>Scymnini</taxon>
        <taxon>Cryptolaemus</taxon>
    </lineage>
</organism>
<feature type="compositionally biased region" description="Basic and acidic residues" evidence="1">
    <location>
        <begin position="2977"/>
        <end position="2996"/>
    </location>
</feature>
<feature type="compositionally biased region" description="Basic and acidic residues" evidence="1">
    <location>
        <begin position="3195"/>
        <end position="3221"/>
    </location>
</feature>
<feature type="compositionally biased region" description="Basic and acidic residues" evidence="1">
    <location>
        <begin position="4566"/>
        <end position="4584"/>
    </location>
</feature>
<feature type="compositionally biased region" description="Basic and acidic residues" evidence="1">
    <location>
        <begin position="1182"/>
        <end position="1208"/>
    </location>
</feature>
<dbReference type="Proteomes" id="UP001516400">
    <property type="component" value="Unassembled WGS sequence"/>
</dbReference>
<proteinExistence type="predicted"/>
<feature type="compositionally biased region" description="Basic and acidic residues" evidence="1">
    <location>
        <begin position="2425"/>
        <end position="2436"/>
    </location>
</feature>
<feature type="region of interest" description="Disordered" evidence="1">
    <location>
        <begin position="1476"/>
        <end position="1620"/>
    </location>
</feature>
<feature type="compositionally biased region" description="Basic and acidic residues" evidence="1">
    <location>
        <begin position="4621"/>
        <end position="4636"/>
    </location>
</feature>
<feature type="compositionally biased region" description="Basic and acidic residues" evidence="1">
    <location>
        <begin position="1580"/>
        <end position="1590"/>
    </location>
</feature>
<feature type="region of interest" description="Disordered" evidence="1">
    <location>
        <begin position="2488"/>
        <end position="2715"/>
    </location>
</feature>
<feature type="region of interest" description="Disordered" evidence="1">
    <location>
        <begin position="1649"/>
        <end position="1728"/>
    </location>
</feature>
<feature type="compositionally biased region" description="Basic and acidic residues" evidence="1">
    <location>
        <begin position="1380"/>
        <end position="1395"/>
    </location>
</feature>
<feature type="region of interest" description="Disordered" evidence="1">
    <location>
        <begin position="2161"/>
        <end position="2180"/>
    </location>
</feature>
<feature type="region of interest" description="Disordered" evidence="1">
    <location>
        <begin position="1288"/>
        <end position="1327"/>
    </location>
</feature>
<feature type="region of interest" description="Disordered" evidence="1">
    <location>
        <begin position="2211"/>
        <end position="2236"/>
    </location>
</feature>
<feature type="compositionally biased region" description="Basic and acidic residues" evidence="1">
    <location>
        <begin position="4013"/>
        <end position="4045"/>
    </location>
</feature>
<feature type="compositionally biased region" description="Basic and acidic residues" evidence="1">
    <location>
        <begin position="4168"/>
        <end position="4235"/>
    </location>
</feature>
<feature type="region of interest" description="Disordered" evidence="1">
    <location>
        <begin position="2294"/>
        <end position="2400"/>
    </location>
</feature>
<feature type="compositionally biased region" description="Basic and acidic residues" evidence="1">
    <location>
        <begin position="3158"/>
        <end position="3188"/>
    </location>
</feature>
<comment type="caution">
    <text evidence="2">The sequence shown here is derived from an EMBL/GenBank/DDBJ whole genome shotgun (WGS) entry which is preliminary data.</text>
</comment>
<feature type="compositionally biased region" description="Basic and acidic residues" evidence="1">
    <location>
        <begin position="683"/>
        <end position="762"/>
    </location>
</feature>
<feature type="compositionally biased region" description="Basic and acidic residues" evidence="1">
    <location>
        <begin position="1029"/>
        <end position="1071"/>
    </location>
</feature>
<feature type="compositionally biased region" description="Basic and acidic residues" evidence="1">
    <location>
        <begin position="2070"/>
        <end position="2084"/>
    </location>
</feature>
<feature type="compositionally biased region" description="Basic and acidic residues" evidence="1">
    <location>
        <begin position="1006"/>
        <end position="1020"/>
    </location>
</feature>
<evidence type="ECO:0000313" key="3">
    <source>
        <dbReference type="Proteomes" id="UP001516400"/>
    </source>
</evidence>
<feature type="region of interest" description="Disordered" evidence="1">
    <location>
        <begin position="1006"/>
        <end position="1230"/>
    </location>
</feature>
<feature type="compositionally biased region" description="Basic and acidic residues" evidence="1">
    <location>
        <begin position="3255"/>
        <end position="3279"/>
    </location>
</feature>
<feature type="compositionally biased region" description="Basic and acidic residues" evidence="1">
    <location>
        <begin position="4248"/>
        <end position="4264"/>
    </location>
</feature>
<feature type="compositionally biased region" description="Basic and acidic residues" evidence="1">
    <location>
        <begin position="2922"/>
        <end position="2967"/>
    </location>
</feature>
<feature type="compositionally biased region" description="Basic and acidic residues" evidence="1">
    <location>
        <begin position="1836"/>
        <end position="1845"/>
    </location>
</feature>
<feature type="compositionally biased region" description="Basic and acidic residues" evidence="1">
    <location>
        <begin position="4530"/>
        <end position="4553"/>
    </location>
</feature>
<feature type="compositionally biased region" description="Basic and acidic residues" evidence="1">
    <location>
        <begin position="2783"/>
        <end position="2798"/>
    </location>
</feature>
<feature type="compositionally biased region" description="Basic and acidic residues" evidence="1">
    <location>
        <begin position="2385"/>
        <end position="2400"/>
    </location>
</feature>
<feature type="compositionally biased region" description="Basic and acidic residues" evidence="1">
    <location>
        <begin position="2527"/>
        <end position="2569"/>
    </location>
</feature>
<sequence length="4777" mass="549166">MYNKRLTTKYQNSTYIYSIGKHSGYPNISKTKRSDITQNFTGELYSGSSSESEYEDEANTKNTKKKTKFSDPRNTTSQRDTFYPHHFFEKDRSFKVVFDGPFGEWEQQEIIKRRLIKPERSQTSKTNIFPASLEPPLVHAVDSGDSQLPKKDILKDKSHPTKKITESSKKSHTRSFNLFSTGLDTSKPLFKKISFSKRNSKTFTKRFEKIIEDDEPNTQIDSSRDKESIEKSFAHPKRKSLTGHPPLKEKVDIRKVSIPGVSTSTLFARKQVGVEESEVGISPYSFSTEELPHKTVSTKIEILKLGEDKEMLSVHRYVPRKESLVAEEEIFREYTAEEKPSELISQIDFPQRLDTSRKSLPVFAGEARAVSSRKISGRGEPRITAHSFSKELYVPSKKDKDKFVSVPETKSSLLHPIDIEKSSVSTSENVLVTTSKTTTKVKYEEDKESLQQQRDRLRLRRVDLGSHIYSSSHQFVDSKVSIRNKDETKPISEDEELRRTISKSFPLAFAEQERMGREKENLEVKILKMTPKINEEEEEIDGDQQNDVLGVTGPDERMISLFLRKNSSRTTEGKKTPAESLGMSQIYVRELDKAKYTEEKGQVLGGTSRLAIFHGKERSREQNIGESDRMRVIGEFDELTGKRGELKRIEEVLMKLPVTSEHGETEFKVIHELKGPKGKLKKRTDESMSSESKEILEKSKVHREKEDLLTEPENRNKEEKMEFGTENKQRMDAKQDDRKLATKESKRLQAEDAKQRRAHDAGSEAMVDEGLKEYERQREIEDETMKDEMLPVDRISGKLMSKNVQLHAEKQDESKYKEEKDFLSDETRKVTTLDEADQKIEKPEDFIGTMKNFTAEIDDINDRREKLKHVEELSTLDIPYKDEELKNQLILDKDEKFEDMKSNHEKVPSTAKDNDVPESSKKYEEERRDLKDERMEVKVVPDAKALGKDNDRGIDQEYTEPAEVERVIDKPKLDENLQVEDILSKRKKKVTDIDGQELVDKELVEQKQEKGTKQKSKYDILPDNMIGNEQRKDDQSLAEKLGESKEGKYSFQDVVEHREPEASSEINKTKFEIVSSASDRIDKPIPLQPKERSEIEKHQEEKKGLEESKGSKEGGNMKFVKQDKTTDRMLSDGKSDLDEDRTKEEKLISEVGKTPFGDLGDEGGPIEEGKNGESIPSQLGEESDKQEQEESKKKEEITTKYKRIREEEMISGSGHSKSGQNIFEDRTDDKQIDQILTAEGSGIGKDRRDAQEKGRILEAEEMRSNPEKIIAVKGEVIADKKYELMPKEHRRREEKFKIAPGHELKDMPRKTQERNGEQNELIQDDKILGERGRVDEALLITKLNETEYEGEKSKEQTAKETNGIKGEQNLDAMTTGAEGDQDKIQSQKKLDISHRDGKSLCTKLRGFCARYKAKRATGKITSIRLKSAKKEPTTPQMKEIEETYAKKVEDMTSDKVLDEMRERKIDDEGFAEEKEILTKKKPVHDDAETKHKMLLEPENLGDTFEEKLSDTEELEGIDVEGEKTEKLTDGYKDELLNQGLQKATDRTKEEEGDRSVHSKKSEATELETSESRSMKTPSSIRDKEMEEIHPRTFPLKYVDRDTKTEATDMQSPKEIDSYTEKRKLPRNKIFVLKDHGNEIEIIYLPEEPTSKGDRATKKIEREKSITPIRRTSGKIEKELTVVGPLPEEKKSKDEPKEISRLESRREESAVIPMHPQIITGKPEIMAGNGEKMKHVTTEGSRVFEEEKQFELGALSGKYGPSDETAVHKPKKKIEQEYLEQLTEEKLVKITQPEPKYEDSTQQEKIPFKIIALDKIMKKTSEEEYLTILPSKQEIVDTKGKKIEKVQEDEEHEMTSDDENLKDTLKQKLSDKKIEEKQKELTGTFEEVKFGDEGELDQSQLKVGSRIMKKEKDDSGDREKPEEQKDGTQREIISVEPELKQTEQELKTSEDRRSVKKPSDMGPGQERTPIIQDYRGDKVLESEDADITTEATKFQHPKGIEYKTSVGDDNLKDHVPAGEKETLTKKKPVRKIDETKKTMPSEDDKLKDTFKQKMSDRLKLAKIEMIPDEFREKTDELGHEDDFQRPPKVPKRMIQKPREQKDHIKKKIISEKPKIEQTEVELKSSKDHGSVEKLSDRKREDELAPSIEGAFPKTYRLRYADEDIESGSSDSATPKKVESRGDKMVLPQKKIIILKDRGKKVEIIYLPKELPPSTKETVSEKTDSSIHRSSVESEKKQIIEFPPDIEIRDETKEIIDNGSRLRMKLDIDEKAEEASKYPHMEDKVKAEDFKKKIAGEEKQYDMDEQVRGYGLPTEEPTEEKQKEEMKHRFSGVKENEIIGIQLKPQSPDGKPKPIASEKLLVTEKLPSKTEARKISRGESIQSSKEIIGKPEKTSKEKEAKAPSHVEIIALLPSKSSDIDGATKQIISDDRKPSELMEKQPGIQKAREMKTGDYHLIPGKDDLLEKDDGSRYKTEEKLLEDRMIERVVKRYSEEKPDKEKLPKASKLKEKERQLADKDKKSKQIIPQEIEEKMKTMEKQASIEKLDRKEDLRKTLQEEGETIPRKHEDIGDKLLPVDTGKKKKKKIDETIKVDELERLAHPDSKEKTITEPELKDKRFEKDAIPKDKMPQQISLEVKEKKTVETQEEGKFEPTEAPSKQEEPSVSEVHKQKLKDSEDLSRDEKSEETKPRPDRKHMKFISEERGEKNQEWQKKLEEKEKDLIEQEMSKKMKADEIEERILPKKFEEHKAPGLEEGGIEERELKESNEQRKLPEVKLLEEKGDKDEFGILDKERHRPKLLESPELQQQRLEPAADQAITTIEKSDNEVIPSKSLIPAEKRSDLKDYEEIDAKKSEIIPERKDTRGIELESLLVPTDKKENGRKSIKDESKKIIVIDIKMGEKIDKDDILKSPHIIAIKPGVTAEGEAKSEDYKEKKPDRRKLDTIDELKRKTGPVEDRERDLKEKGDLAKIPEGQMLEGISEREKVSKARQPITEEEKLLSNLPQDAKGKMEIEKPDVDLDKGKLRDQTETGDRPKDFITEPDRMKGKADTKLTPQEIELRERKLKSFKPPGELEKGDDKTQMIKEGEEVNKLSLSKESDIGASLRREKGHPEKGDSRKIDELVEIPQGQMLEGISDQEKGVKTSKPTTDEKRNLHGVPQEGKDLREMEKPTVDRATEELRKRAGKEDGGKDSTTAPDRIKGIVDTKLSSREIVSREKELKLTEMTEDAENEDGRKLKKKEREKFDKKTSLGGSDAEASLRRDRGLPDKRDLREKESAKIPEDQLLEGVSDREKGMKTDIPMTDDDRVLHGVTQERKDQKEMGQPTVDRATEKLGVRAGIEDGQKDFTLTPDTMKGTVDTKLTTQEIESREKELKLTKILGDKEKEDDGTHKIKERETWDKKLPSRESDTEPSSRREETLPEKRDIREEDEIAKIPKDDMIEEVNNKEKGTKTGKPTTDEERILQSVPQGRKDQREMGKPASGRRSDLKDYEEIDAEKSETIPERKDTRGIELESLLIPTDRKESGKKSIQDESKEIIAIDIKMGEKVDKDEILQDILKMPHIIAIKPGVTAEGGPKSEDYREKKLDGRKLDTIDDLKGKKGPVEDKERDLKEKVELPKIPEDLMLEGISERERVLKARQPITEEEKLLSNLPQDAQRKMEMEKPDVDHDKGKLRDQSEAGDRPKDFITEPDRMKGKADTKLTPQENELQERKLKSFKPPGELVKGDDETQKFKEGEEVNKLSLSKESDIELSLRREKGHPEKRDLRKIDELVEIPPDQMLEGISDQEKGVKTSKPTTDEKRNLHGVPQEGKDLREMEKPTVDRETEELRKRAGKEDGGKDSTIAPDRIKSTVDTKLSSREIESREKELKLTEMTEDAENEDGRKLKKKEKEKFDKKTSLGGSDAEASLRRERGLPDKRDLREKESAKIPEDQLLEGVSDREKGMKTDIPMTDDDRVLHGVTQERKDQKEMGQPTVDRATEKLGVRAGIEDGQKDFTPTPDTMKGTVDTKLTPQEIESREKELKLTKILGDKEKEDDGTHKIKEREPLDINLPSRESDTEPSSRRERTLPEKRDIRKEDEIAKIPKDDMIEEINDKEKGTKTGKPTTDEERILQRVPQGRKDEREMEKPAVDRATEKLGERAGIEDGQKDFTKTSDRMKGRMDTKLTSQEIESRERELKLTKTLEDKKKEDDKNFEIKERETLNKNILSKDSDAEASLGREKGPPGKRDLKEKDELAKIPKNNILGEISDEDKGVKTDKPTTDEEKLLQGGPQELKDQREMGEPAVDRATEKLRDKAEIEDGKKDITTAPDRVEDKLETKSTPQDIESRERELKLIKILGDTEKEDNRTQKIQEREKFDQKIPSRESDTEASLRREKGPSEKPDLIEKDKLAKTPENLKLEGISDEEKGVKTGKPTTDEERILQEVPKGHKDRRKTEKPVVDRATENQELKESDELEKRDLPKEPKGQMHLDDRTLMPQYTEFRERDRKDIPKEITAIDTKIGEMLDKDEKLREMLKYPHIISEKPEIMAEGKVKAKDFKKQSLDDRKPYEIDELKRKKRPSEQITEQMQKKETRHEYPVAEEKEKTATLIGPEPKYEDSSRKPKKPDDQKQIGKSAMDQAAGESKDKTGVKDRQKDSTVVHGKQKSPEDRKITQTKVDIGETILKPSIMLEDTQKGDKTQKIKEKERKTDKQISLTESDTAVALRSEKGLPDEQDLGKEGKVAEKPKDKFVRESDIEKGMKTDKIKSVIEKKTILPRLPQESIDLKEMENQLWILQQKN</sequence>
<feature type="compositionally biased region" description="Basic and acidic residues" evidence="1">
    <location>
        <begin position="2696"/>
        <end position="2715"/>
    </location>
</feature>
<feature type="region of interest" description="Disordered" evidence="1">
    <location>
        <begin position="2424"/>
        <end position="2466"/>
    </location>
</feature>
<feature type="compositionally biased region" description="Basic and acidic residues" evidence="1">
    <location>
        <begin position="2216"/>
        <end position="2236"/>
    </location>
</feature>
<feature type="region of interest" description="Disordered" evidence="1">
    <location>
        <begin position="894"/>
        <end position="966"/>
    </location>
</feature>
<feature type="compositionally biased region" description="Basic and acidic residues" evidence="1">
    <location>
        <begin position="3904"/>
        <end position="3928"/>
    </location>
</feature>
<feature type="compositionally biased region" description="Basic and acidic residues" evidence="1">
    <location>
        <begin position="3783"/>
        <end position="3800"/>
    </location>
</feature>
<feature type="compositionally biased region" description="Basic and acidic residues" evidence="1">
    <location>
        <begin position="1649"/>
        <end position="1664"/>
    </location>
</feature>
<feature type="compositionally biased region" description="Basic and acidic residues" evidence="1">
    <location>
        <begin position="1936"/>
        <end position="1958"/>
    </location>
</feature>
<feature type="compositionally biased region" description="Basic and acidic residues" evidence="1">
    <location>
        <begin position="3653"/>
        <end position="3697"/>
    </location>
</feature>
<feature type="region of interest" description="Disordered" evidence="1">
    <location>
        <begin position="42"/>
        <end position="80"/>
    </location>
</feature>
<feature type="compositionally biased region" description="Basic and acidic residues" evidence="1">
    <location>
        <begin position="3229"/>
        <end position="3246"/>
    </location>
</feature>
<feature type="region of interest" description="Disordered" evidence="1">
    <location>
        <begin position="214"/>
        <end position="248"/>
    </location>
</feature>
<feature type="compositionally biased region" description="Basic and acidic residues" evidence="1">
    <location>
        <begin position="894"/>
        <end position="955"/>
    </location>
</feature>
<feature type="compositionally biased region" description="Basic and acidic residues" evidence="1">
    <location>
        <begin position="3326"/>
        <end position="3342"/>
    </location>
</feature>
<feature type="compositionally biased region" description="Basic and acidic residues" evidence="1">
    <location>
        <begin position="1520"/>
        <end position="1535"/>
    </location>
</feature>
<feature type="compositionally biased region" description="Basic and acidic residues" evidence="1">
    <location>
        <begin position="1543"/>
        <end position="1573"/>
    </location>
</feature>
<feature type="region of interest" description="Disordered" evidence="1">
    <location>
        <begin position="2783"/>
        <end position="2809"/>
    </location>
</feature>
<feature type="compositionally biased region" description="Basic and acidic residues" evidence="1">
    <location>
        <begin position="1686"/>
        <end position="1708"/>
    </location>
</feature>
<feature type="compositionally biased region" description="Basic and acidic residues" evidence="1">
    <location>
        <begin position="1852"/>
        <end position="1863"/>
    </location>
</feature>
<feature type="compositionally biased region" description="Basic and acidic residues" evidence="1">
    <location>
        <begin position="3004"/>
        <end position="3048"/>
    </location>
</feature>
<gene>
    <name evidence="2" type="ORF">HHI36_014065</name>
</gene>
<dbReference type="EMBL" id="JABFTP020000062">
    <property type="protein sequence ID" value="KAL3272595.1"/>
    <property type="molecule type" value="Genomic_DNA"/>
</dbReference>
<feature type="region of interest" description="Disordered" evidence="1">
    <location>
        <begin position="675"/>
        <end position="773"/>
    </location>
</feature>
<feature type="region of interest" description="Disordered" evidence="1">
    <location>
        <begin position="1999"/>
        <end position="2024"/>
    </location>
</feature>
<feature type="compositionally biased region" description="Basic and acidic residues" evidence="1">
    <location>
        <begin position="3950"/>
        <end position="3967"/>
    </location>
</feature>
<feature type="region of interest" description="Disordered" evidence="1">
    <location>
        <begin position="3590"/>
        <end position="3610"/>
    </location>
</feature>
<feature type="region of interest" description="Disordered" evidence="1">
    <location>
        <begin position="807"/>
        <end position="836"/>
    </location>
</feature>
<feature type="compositionally biased region" description="Basic and acidic residues" evidence="1">
    <location>
        <begin position="1476"/>
        <end position="1495"/>
    </location>
</feature>
<feature type="compositionally biased region" description="Basic and acidic residues" evidence="1">
    <location>
        <begin position="4052"/>
        <end position="4161"/>
    </location>
</feature>
<feature type="compositionally biased region" description="Basic and acidic residues" evidence="1">
    <location>
        <begin position="3069"/>
        <end position="3119"/>
    </location>
</feature>
<feature type="compositionally biased region" description="Basic and acidic residues" evidence="1">
    <location>
        <begin position="4323"/>
        <end position="4396"/>
    </location>
</feature>
<feature type="compositionally biased region" description="Basic and acidic residues" evidence="1">
    <location>
        <begin position="2488"/>
        <end position="2519"/>
    </location>
</feature>
<feature type="region of interest" description="Disordered" evidence="1">
    <location>
        <begin position="1836"/>
        <end position="1863"/>
    </location>
</feature>
<feature type="compositionally biased region" description="Basic and acidic residues" evidence="1">
    <location>
        <begin position="3364"/>
        <end position="3460"/>
    </location>
</feature>
<accession>A0ABD2N1F6</accession>
<protein>
    <submittedName>
        <fullName evidence="2">Uncharacterized protein</fullName>
    </submittedName>
</protein>
<feature type="compositionally biased region" description="Basic and acidic residues" evidence="1">
    <location>
        <begin position="3134"/>
        <end position="3151"/>
    </location>
</feature>
<feature type="compositionally biased region" description="Basic and acidic residues" evidence="1">
    <location>
        <begin position="3807"/>
        <end position="3837"/>
    </location>
</feature>
<feature type="compositionally biased region" description="Basic and acidic residues" evidence="1">
    <location>
        <begin position="4592"/>
        <end position="4609"/>
    </location>
</feature>
<feature type="compositionally biased region" description="Basic and acidic residues" evidence="1">
    <location>
        <begin position="3301"/>
        <end position="3318"/>
    </location>
</feature>
<feature type="region of interest" description="Disordered" evidence="1">
    <location>
        <begin position="3639"/>
        <end position="4485"/>
    </location>
</feature>
<feature type="compositionally biased region" description="Basic and acidic residues" evidence="1">
    <location>
        <begin position="3721"/>
        <end position="3768"/>
    </location>
</feature>
<feature type="compositionally biased region" description="Basic and acidic residues" evidence="1">
    <location>
        <begin position="4402"/>
        <end position="4472"/>
    </location>
</feature>
<feature type="compositionally biased region" description="Basic and acidic residues" evidence="1">
    <location>
        <begin position="4703"/>
        <end position="4734"/>
    </location>
</feature>
<keyword evidence="3" id="KW-1185">Reference proteome</keyword>
<feature type="compositionally biased region" description="Low complexity" evidence="1">
    <location>
        <begin position="42"/>
        <end position="51"/>
    </location>
</feature>
<feature type="compositionally biased region" description="Basic and acidic residues" evidence="1">
    <location>
        <begin position="2583"/>
        <end position="2626"/>
    </location>
</feature>
<name>A0ABD2N1F6_9CUCU</name>
<feature type="compositionally biased region" description="Basic and acidic residues" evidence="1">
    <location>
        <begin position="3878"/>
        <end position="3895"/>
    </location>
</feature>
<feature type="compositionally biased region" description="Basic and acidic residues" evidence="1">
    <location>
        <begin position="4271"/>
        <end position="4316"/>
    </location>
</feature>
<evidence type="ECO:0000256" key="1">
    <source>
        <dbReference type="SAM" id="MobiDB-lite"/>
    </source>
</evidence>
<feature type="compositionally biased region" description="Basic and acidic residues" evidence="1">
    <location>
        <begin position="2294"/>
        <end position="2305"/>
    </location>
</feature>
<reference evidence="2 3" key="1">
    <citation type="journal article" date="2021" name="BMC Biol.">
        <title>Horizontally acquired antibacterial genes associated with adaptive radiation of ladybird beetles.</title>
        <authorList>
            <person name="Li H.S."/>
            <person name="Tang X.F."/>
            <person name="Huang Y.H."/>
            <person name="Xu Z.Y."/>
            <person name="Chen M.L."/>
            <person name="Du X.Y."/>
            <person name="Qiu B.Y."/>
            <person name="Chen P.T."/>
            <person name="Zhang W."/>
            <person name="Slipinski A."/>
            <person name="Escalona H.E."/>
            <person name="Waterhouse R.M."/>
            <person name="Zwick A."/>
            <person name="Pang H."/>
        </authorList>
    </citation>
    <scope>NUCLEOTIDE SEQUENCE [LARGE SCALE GENOMIC DNA]</scope>
    <source>
        <strain evidence="2">SYSU2018</strain>
    </source>
</reference>
<feature type="compositionally biased region" description="Basic and acidic residues" evidence="1">
    <location>
        <begin position="222"/>
        <end position="233"/>
    </location>
</feature>
<feature type="compositionally biased region" description="Basic and acidic residues" evidence="1">
    <location>
        <begin position="1881"/>
        <end position="1891"/>
    </location>
</feature>
<feature type="compositionally biased region" description="Basic and acidic residues" evidence="1">
    <location>
        <begin position="2443"/>
        <end position="2466"/>
    </location>
</feature>
<feature type="compositionally biased region" description="Basic and acidic residues" evidence="1">
    <location>
        <begin position="1079"/>
        <end position="1112"/>
    </location>
</feature>
<feature type="compositionally biased region" description="Basic and acidic residues" evidence="1">
    <location>
        <begin position="148"/>
        <end position="169"/>
    </location>
</feature>
<feature type="region of interest" description="Disordered" evidence="1">
    <location>
        <begin position="1347"/>
        <end position="1395"/>
    </location>
</feature>
<feature type="compositionally biased region" description="Basic and acidic residues" evidence="1">
    <location>
        <begin position="3975"/>
        <end position="3991"/>
    </location>
</feature>
<feature type="region of interest" description="Disordered" evidence="1">
    <location>
        <begin position="4530"/>
        <end position="4734"/>
    </location>
</feature>
<feature type="compositionally biased region" description="Basic and acidic residues" evidence="1">
    <location>
        <begin position="3844"/>
        <end position="3870"/>
    </location>
</feature>
<feature type="compositionally biased region" description="Basic and acidic residues" evidence="1">
    <location>
        <begin position="1120"/>
        <end position="1148"/>
    </location>
</feature>
<evidence type="ECO:0000313" key="2">
    <source>
        <dbReference type="EMBL" id="KAL3272595.1"/>
    </source>
</evidence>
<feature type="compositionally biased region" description="Basic and acidic residues" evidence="1">
    <location>
        <begin position="4670"/>
        <end position="4689"/>
    </location>
</feature>
<feature type="compositionally biased region" description="Basic and acidic residues" evidence="1">
    <location>
        <begin position="2364"/>
        <end position="2375"/>
    </location>
</feature>
<feature type="compositionally biased region" description="Basic and acidic residues" evidence="1">
    <location>
        <begin position="1349"/>
        <end position="1358"/>
    </location>
</feature>
<feature type="compositionally biased region" description="Basic and acidic residues" evidence="1">
    <location>
        <begin position="1597"/>
        <end position="1620"/>
    </location>
</feature>
<feature type="compositionally biased region" description="Basic and acidic residues" evidence="1">
    <location>
        <begin position="3467"/>
        <end position="3505"/>
    </location>
</feature>
<feature type="compositionally biased region" description="Basic and acidic residues" evidence="1">
    <location>
        <begin position="2008"/>
        <end position="2024"/>
    </location>
</feature>
<feature type="region of interest" description="Disordered" evidence="1">
    <location>
        <begin position="143"/>
        <end position="170"/>
    </location>
</feature>
<feature type="compositionally biased region" description="Basic and acidic residues" evidence="1">
    <location>
        <begin position="2633"/>
        <end position="2688"/>
    </location>
</feature>
<feature type="region of interest" description="Disordered" evidence="1">
    <location>
        <begin position="1881"/>
        <end position="1976"/>
    </location>
</feature>